<sequence>MFLWHLVLEEFFSSSFVFHVS</sequence>
<reference evidence="1" key="1">
    <citation type="submission" date="2006-07" db="EMBL/GenBank/DDBJ databases">
        <title>Large-scale analysis of RIKEN Arabidopsis full-length (RAFL) cDNAs.</title>
        <authorList>
            <person name="Totoki Y."/>
            <person name="Seki M."/>
            <person name="Ishida J."/>
            <person name="Nakajima M."/>
            <person name="Enju A."/>
            <person name="Morosawa T."/>
            <person name="Kamiya A."/>
            <person name="Narusaka M."/>
            <person name="Shin-i T."/>
            <person name="Nakagawa M."/>
            <person name="Sakamoto N."/>
            <person name="Oishi K."/>
            <person name="Kohara Y."/>
            <person name="Kobayashi M."/>
            <person name="Toyoda A."/>
            <person name="Sakaki Y."/>
            <person name="Sakurai T."/>
            <person name="Iida K."/>
            <person name="Akiyama K."/>
            <person name="Satou M."/>
            <person name="Toyoda T."/>
            <person name="Konagaya A."/>
            <person name="Carninci P."/>
            <person name="Kawai J."/>
            <person name="Hayashizaki Y."/>
            <person name="Shinozaki K."/>
        </authorList>
    </citation>
    <scope>NUCLEOTIDE SEQUENCE</scope>
</reference>
<accession>Q0WRA2</accession>
<proteinExistence type="evidence at transcript level"/>
<organism evidence="1">
    <name type="scientific">Arabidopsis thaliana</name>
    <name type="common">Mouse-ear cress</name>
    <dbReference type="NCBI Taxonomy" id="3702"/>
    <lineage>
        <taxon>Eukaryota</taxon>
        <taxon>Viridiplantae</taxon>
        <taxon>Streptophyta</taxon>
        <taxon>Embryophyta</taxon>
        <taxon>Tracheophyta</taxon>
        <taxon>Spermatophyta</taxon>
        <taxon>Magnoliopsida</taxon>
        <taxon>eudicotyledons</taxon>
        <taxon>Gunneridae</taxon>
        <taxon>Pentapetalae</taxon>
        <taxon>rosids</taxon>
        <taxon>malvids</taxon>
        <taxon>Brassicales</taxon>
        <taxon>Brassicaceae</taxon>
        <taxon>Camelineae</taxon>
        <taxon>Arabidopsis</taxon>
    </lineage>
</organism>
<dbReference type="AlphaFoldDB" id="Q0WRA2"/>
<protein>
    <submittedName>
        <fullName evidence="1">Uncharacterized protein</fullName>
    </submittedName>
</protein>
<evidence type="ECO:0000313" key="1">
    <source>
        <dbReference type="EMBL" id="BAF00347.1"/>
    </source>
</evidence>
<name>Q0WRA2_ARATH</name>
<dbReference type="EMBL" id="AK228413">
    <property type="protein sequence ID" value="BAF00347.1"/>
    <property type="molecule type" value="mRNA"/>
</dbReference>